<dbReference type="InterPro" id="IPR058163">
    <property type="entry name" value="LysR-type_TF_proteobact-type"/>
</dbReference>
<dbReference type="PRINTS" id="PR00039">
    <property type="entry name" value="HTHLYSR"/>
</dbReference>
<dbReference type="PANTHER" id="PTHR30537">
    <property type="entry name" value="HTH-TYPE TRANSCRIPTIONAL REGULATOR"/>
    <property type="match status" value="1"/>
</dbReference>
<dbReference type="Proteomes" id="UP000033633">
    <property type="component" value="Unassembled WGS sequence"/>
</dbReference>
<name>A0A0F5VGA7_9GAMM</name>
<dbReference type="RefSeq" id="WP_046219455.1">
    <property type="nucleotide sequence ID" value="NZ_JWYV01000002.1"/>
</dbReference>
<dbReference type="GO" id="GO:0003700">
    <property type="term" value="F:DNA-binding transcription factor activity"/>
    <property type="evidence" value="ECO:0007669"/>
    <property type="project" value="InterPro"/>
</dbReference>
<dbReference type="EMBL" id="JWYV01000002">
    <property type="protein sequence ID" value="KKD01083.1"/>
    <property type="molecule type" value="Genomic_DNA"/>
</dbReference>
<evidence type="ECO:0000313" key="7">
    <source>
        <dbReference type="EMBL" id="KKD01083.1"/>
    </source>
</evidence>
<dbReference type="PROSITE" id="PS50931">
    <property type="entry name" value="HTH_LYSR"/>
    <property type="match status" value="1"/>
</dbReference>
<evidence type="ECO:0000256" key="2">
    <source>
        <dbReference type="ARBA" id="ARBA00023015"/>
    </source>
</evidence>
<sequence length="297" mass="32846">MNITHLPLNAMRAFLVSAKHLNFTKAAVELCVTQAAVSQQVKMLEAQLGVSLFIRQSRGLNLTEEGSILLPVVKGAFENLSEAMDMLMQGIRREVVSVGVVGTFAVNWLLPRLADFQARYPLIDLRISTHNNKADPVAEGLDYLIRFGKGSWHATEATELFPAPLTALCPPDIGRTMTAPKDVLNYTLLRSYQPDEWSLWLNEAKVAVPKAKLSAIVFDSSIAMVEAAMQGYGIALAPSVMFERLLTEEKLVQPFDIYLHQGSYWLTKLHAQKESQAQIHFKHWLLAQAGAGDGASE</sequence>
<dbReference type="AlphaFoldDB" id="A0A0F5VGA7"/>
<dbReference type="SUPFAM" id="SSF46785">
    <property type="entry name" value="Winged helix' DNA-binding domain"/>
    <property type="match status" value="1"/>
</dbReference>
<dbReference type="FunFam" id="1.10.10.10:FF:000001">
    <property type="entry name" value="LysR family transcriptional regulator"/>
    <property type="match status" value="1"/>
</dbReference>
<evidence type="ECO:0000256" key="4">
    <source>
        <dbReference type="ARBA" id="ARBA00023159"/>
    </source>
</evidence>
<dbReference type="InterPro" id="IPR036390">
    <property type="entry name" value="WH_DNA-bd_sf"/>
</dbReference>
<dbReference type="Pfam" id="PF03466">
    <property type="entry name" value="LysR_substrate"/>
    <property type="match status" value="1"/>
</dbReference>
<dbReference type="GO" id="GO:0006351">
    <property type="term" value="P:DNA-templated transcription"/>
    <property type="evidence" value="ECO:0007669"/>
    <property type="project" value="TreeGrafter"/>
</dbReference>
<evidence type="ECO:0000256" key="1">
    <source>
        <dbReference type="ARBA" id="ARBA00009437"/>
    </source>
</evidence>
<comment type="similarity">
    <text evidence="1">Belongs to the LysR transcriptional regulatory family.</text>
</comment>
<dbReference type="Gene3D" id="3.40.190.10">
    <property type="entry name" value="Periplasmic binding protein-like II"/>
    <property type="match status" value="2"/>
</dbReference>
<evidence type="ECO:0000256" key="3">
    <source>
        <dbReference type="ARBA" id="ARBA00023125"/>
    </source>
</evidence>
<dbReference type="STRING" id="265726.KY46_04785"/>
<organism evidence="7 8">
    <name type="scientific">Photobacterium halotolerans</name>
    <dbReference type="NCBI Taxonomy" id="265726"/>
    <lineage>
        <taxon>Bacteria</taxon>
        <taxon>Pseudomonadati</taxon>
        <taxon>Pseudomonadota</taxon>
        <taxon>Gammaproteobacteria</taxon>
        <taxon>Vibrionales</taxon>
        <taxon>Vibrionaceae</taxon>
        <taxon>Photobacterium</taxon>
    </lineage>
</organism>
<dbReference type="PATRIC" id="fig|265726.11.peg.2321"/>
<dbReference type="InterPro" id="IPR036388">
    <property type="entry name" value="WH-like_DNA-bd_sf"/>
</dbReference>
<evidence type="ECO:0000313" key="8">
    <source>
        <dbReference type="Proteomes" id="UP000033633"/>
    </source>
</evidence>
<dbReference type="Gene3D" id="1.10.10.10">
    <property type="entry name" value="Winged helix-like DNA-binding domain superfamily/Winged helix DNA-binding domain"/>
    <property type="match status" value="1"/>
</dbReference>
<dbReference type="InterPro" id="IPR000847">
    <property type="entry name" value="LysR_HTH_N"/>
</dbReference>
<keyword evidence="3" id="KW-0238">DNA-binding</keyword>
<reference evidence="7 8" key="1">
    <citation type="submission" date="2014-12" db="EMBL/GenBank/DDBJ databases">
        <title>Mercury Reductase activity and rhizosphere competence traits in the genome of root associated Photobacterium halotolerans MELD1.</title>
        <authorList>
            <person name="Mathew D.C."/>
            <person name="Huang C.-C."/>
        </authorList>
    </citation>
    <scope>NUCLEOTIDE SEQUENCE [LARGE SCALE GENOMIC DNA]</scope>
    <source>
        <strain evidence="7 8">MELD1</strain>
    </source>
</reference>
<protein>
    <submittedName>
        <fullName evidence="7">LysR family transcriptional regulator</fullName>
    </submittedName>
</protein>
<dbReference type="GO" id="GO:0043565">
    <property type="term" value="F:sequence-specific DNA binding"/>
    <property type="evidence" value="ECO:0007669"/>
    <property type="project" value="TreeGrafter"/>
</dbReference>
<dbReference type="OrthoDB" id="5526340at2"/>
<keyword evidence="2" id="KW-0805">Transcription regulation</keyword>
<gene>
    <name evidence="7" type="ORF">KY46_04785</name>
</gene>
<keyword evidence="5" id="KW-0804">Transcription</keyword>
<evidence type="ECO:0000259" key="6">
    <source>
        <dbReference type="PROSITE" id="PS50931"/>
    </source>
</evidence>
<dbReference type="InterPro" id="IPR005119">
    <property type="entry name" value="LysR_subst-bd"/>
</dbReference>
<dbReference type="SUPFAM" id="SSF53850">
    <property type="entry name" value="Periplasmic binding protein-like II"/>
    <property type="match status" value="1"/>
</dbReference>
<evidence type="ECO:0000256" key="5">
    <source>
        <dbReference type="ARBA" id="ARBA00023163"/>
    </source>
</evidence>
<keyword evidence="8" id="KW-1185">Reference proteome</keyword>
<accession>A0A0F5VGA7</accession>
<feature type="domain" description="HTH lysR-type" evidence="6">
    <location>
        <begin position="6"/>
        <end position="63"/>
    </location>
</feature>
<comment type="caution">
    <text evidence="7">The sequence shown here is derived from an EMBL/GenBank/DDBJ whole genome shotgun (WGS) entry which is preliminary data.</text>
</comment>
<dbReference type="Pfam" id="PF00126">
    <property type="entry name" value="HTH_1"/>
    <property type="match status" value="1"/>
</dbReference>
<keyword evidence="4" id="KW-0010">Activator</keyword>
<dbReference type="PANTHER" id="PTHR30537:SF70">
    <property type="entry name" value="HTH-TYPE TRANSCRIPTIONAL ACTIVATOR AMPR"/>
    <property type="match status" value="1"/>
</dbReference>
<proteinExistence type="inferred from homology"/>